<dbReference type="AlphaFoldDB" id="A0AAV1B8U7"/>
<sequence>MSSRYPILDEKGYPIETENEEMVPDVVSNESVKSDKQCGIIETVDDDSIAMVDQEVEHMEFAASAVSVNVTLTEDLIRSSTKETVVAVTESVLTEAVVCGPEGSSSVKPQNGYGQDSVTKQENKESRPQLECDAKPQCEHLTPNSLLPENHVSEVSPSLGSQVKSDSVSCNFVSTNQKNEIKNTIIANGDKLEQEIVRSKMVEEPSSRIDVPVYDESHSMDVEELDEIKLPVEENSSINKRPNLNKTNSNGDVGYPEKFNLDGNFDDESMDEDMLEIKQFDSKFNNELGEKRESVEITNVKEHDTVVVRDGLSSKDGAYHNNDIPSVFLVKIHKFPDQTSVENNKSAKRQRWNSETVKGSNTQRSTVKPATAPTVEPISLKCNFSLSDSPAIDDARKERIVPPSQRPPTNSLRIDGFLRPFTLKAVQGLLGKTGNFTIFWMDVIKTHCYVSYTTVEEAVETRNAVYNLQWPPNVGRLLVAEYVEPEDVKMKLEPPPPVDFVNNDSTASPVPVTLPPPQLLSKLLPAARERLPPPPSLSLLLPAAREQLPPPPPLSELPPPPREWLPPPPPRESCPLSPPREWRPLSLPREWRPLSPPRKWRPLPPPLSNLSPYVRERIPSAPPLPKKGDKLIVTVDDFFRKTRATPQIYYLPLSDDQVAAKLAAMGRGVKQ</sequence>
<feature type="compositionally biased region" description="Basic and acidic residues" evidence="1">
    <location>
        <begin position="119"/>
        <end position="138"/>
    </location>
</feature>
<dbReference type="Proteomes" id="UP001157006">
    <property type="component" value="Chromosome 6"/>
</dbReference>
<dbReference type="EMBL" id="OX451741">
    <property type="protein sequence ID" value="CAI8619000.1"/>
    <property type="molecule type" value="Genomic_DNA"/>
</dbReference>
<evidence type="ECO:0000256" key="1">
    <source>
        <dbReference type="SAM" id="MobiDB-lite"/>
    </source>
</evidence>
<keyword evidence="3" id="KW-1185">Reference proteome</keyword>
<dbReference type="InterPro" id="IPR035979">
    <property type="entry name" value="RBD_domain_sf"/>
</dbReference>
<organism evidence="2 3">
    <name type="scientific">Vicia faba</name>
    <name type="common">Broad bean</name>
    <name type="synonym">Faba vulgaris</name>
    <dbReference type="NCBI Taxonomy" id="3906"/>
    <lineage>
        <taxon>Eukaryota</taxon>
        <taxon>Viridiplantae</taxon>
        <taxon>Streptophyta</taxon>
        <taxon>Embryophyta</taxon>
        <taxon>Tracheophyta</taxon>
        <taxon>Spermatophyta</taxon>
        <taxon>Magnoliopsida</taxon>
        <taxon>eudicotyledons</taxon>
        <taxon>Gunneridae</taxon>
        <taxon>Pentapetalae</taxon>
        <taxon>rosids</taxon>
        <taxon>fabids</taxon>
        <taxon>Fabales</taxon>
        <taxon>Fabaceae</taxon>
        <taxon>Papilionoideae</taxon>
        <taxon>50 kb inversion clade</taxon>
        <taxon>NPAAA clade</taxon>
        <taxon>Hologalegina</taxon>
        <taxon>IRL clade</taxon>
        <taxon>Fabeae</taxon>
        <taxon>Vicia</taxon>
    </lineage>
</organism>
<dbReference type="PANTHER" id="PTHR47031:SF3">
    <property type="entry name" value="SAP DOMAIN-CONTAINING PROTEIN"/>
    <property type="match status" value="1"/>
</dbReference>
<dbReference type="SUPFAM" id="SSF54928">
    <property type="entry name" value="RNA-binding domain, RBD"/>
    <property type="match status" value="1"/>
</dbReference>
<feature type="compositionally biased region" description="Polar residues" evidence="1">
    <location>
        <begin position="353"/>
        <end position="368"/>
    </location>
</feature>
<feature type="region of interest" description="Disordered" evidence="1">
    <location>
        <begin position="545"/>
        <end position="588"/>
    </location>
</feature>
<evidence type="ECO:0000313" key="2">
    <source>
        <dbReference type="EMBL" id="CAI8619000.1"/>
    </source>
</evidence>
<dbReference type="CDD" id="cd12432">
    <property type="entry name" value="RRM_ACINU"/>
    <property type="match status" value="1"/>
</dbReference>
<dbReference type="Pfam" id="PF16294">
    <property type="entry name" value="RSB_motif"/>
    <property type="match status" value="1"/>
</dbReference>
<feature type="compositionally biased region" description="Pro residues" evidence="1">
    <location>
        <begin position="548"/>
        <end position="578"/>
    </location>
</feature>
<feature type="region of interest" description="Disordered" evidence="1">
    <location>
        <begin position="100"/>
        <end position="165"/>
    </location>
</feature>
<reference evidence="2 3" key="1">
    <citation type="submission" date="2023-01" db="EMBL/GenBank/DDBJ databases">
        <authorList>
            <person name="Kreplak J."/>
        </authorList>
    </citation>
    <scope>NUCLEOTIDE SEQUENCE [LARGE SCALE GENOMIC DNA]</scope>
</reference>
<feature type="region of interest" description="Disordered" evidence="1">
    <location>
        <begin position="340"/>
        <end position="371"/>
    </location>
</feature>
<feature type="compositionally biased region" description="Polar residues" evidence="1">
    <location>
        <begin position="103"/>
        <end position="118"/>
    </location>
</feature>
<gene>
    <name evidence="2" type="ORF">VFH_VI150080</name>
</gene>
<proteinExistence type="predicted"/>
<feature type="compositionally biased region" description="Polar residues" evidence="1">
    <location>
        <begin position="142"/>
        <end position="165"/>
    </location>
</feature>
<feature type="region of interest" description="Disordered" evidence="1">
    <location>
        <begin position="495"/>
        <end position="515"/>
    </location>
</feature>
<accession>A0AAV1B8U7</accession>
<evidence type="ECO:0000313" key="3">
    <source>
        <dbReference type="Proteomes" id="UP001157006"/>
    </source>
</evidence>
<feature type="compositionally biased region" description="Polar residues" evidence="1">
    <location>
        <begin position="236"/>
        <end position="251"/>
    </location>
</feature>
<name>A0AAV1B8U7_VICFA</name>
<dbReference type="PANTHER" id="PTHR47031">
    <property type="entry name" value="SAP DNA-BINDING DOMAIN-CONTAINING PROTEIN"/>
    <property type="match status" value="1"/>
</dbReference>
<dbReference type="InterPro" id="IPR032552">
    <property type="entry name" value="RSB_motif"/>
</dbReference>
<dbReference type="InterPro" id="IPR034257">
    <property type="entry name" value="Acinus_RRM"/>
</dbReference>
<protein>
    <submittedName>
        <fullName evidence="2">Uncharacterized protein</fullName>
    </submittedName>
</protein>
<feature type="region of interest" description="Disordered" evidence="1">
    <location>
        <begin position="236"/>
        <end position="256"/>
    </location>
</feature>
<dbReference type="GO" id="GO:0003676">
    <property type="term" value="F:nucleic acid binding"/>
    <property type="evidence" value="ECO:0007669"/>
    <property type="project" value="InterPro"/>
</dbReference>